<dbReference type="Gene3D" id="3.40.50.1240">
    <property type="entry name" value="Phosphoglycerate mutase-like"/>
    <property type="match status" value="2"/>
</dbReference>
<dbReference type="AlphaFoldDB" id="A0A376KWP3"/>
<evidence type="ECO:0000313" key="1">
    <source>
        <dbReference type="EMBL" id="STE87084.1"/>
    </source>
</evidence>
<dbReference type="InterPro" id="IPR029033">
    <property type="entry name" value="His_PPase_superfam"/>
</dbReference>
<proteinExistence type="predicted"/>
<protein>
    <submittedName>
        <fullName evidence="1">Glucose-1-phosphatase</fullName>
        <ecNumber evidence="1">3.1.3.10</ecNumber>
    </submittedName>
</protein>
<dbReference type="GO" id="GO:0008877">
    <property type="term" value="F:glucose-1-phosphatase activity"/>
    <property type="evidence" value="ECO:0007669"/>
    <property type="project" value="UniProtKB-EC"/>
</dbReference>
<dbReference type="EC" id="3.1.3.10" evidence="1"/>
<evidence type="ECO:0000313" key="2">
    <source>
        <dbReference type="Proteomes" id="UP000255460"/>
    </source>
</evidence>
<sequence>MGTMDPTFNPVITDDSAAFSEQAVAAMEKELSKLQLTDSYQLLEKNR</sequence>
<accession>A0A376KWP3</accession>
<dbReference type="Proteomes" id="UP000255460">
    <property type="component" value="Unassembled WGS sequence"/>
</dbReference>
<reference evidence="1 2" key="1">
    <citation type="submission" date="2018-06" db="EMBL/GenBank/DDBJ databases">
        <authorList>
            <consortium name="Pathogen Informatics"/>
            <person name="Doyle S."/>
        </authorList>
    </citation>
    <scope>NUCLEOTIDE SEQUENCE [LARGE SCALE GENOMIC DNA]</scope>
    <source>
        <strain evidence="1 2">NCTC10418</strain>
    </source>
</reference>
<name>A0A376KWP3_ECOLX</name>
<gene>
    <name evidence="1" type="primary">agp_2</name>
    <name evidence="1" type="ORF">NCTC10418_04743</name>
</gene>
<dbReference type="EMBL" id="UFZQ01000001">
    <property type="protein sequence ID" value="STE87084.1"/>
    <property type="molecule type" value="Genomic_DNA"/>
</dbReference>
<keyword evidence="1" id="KW-0378">Hydrolase</keyword>
<organism evidence="1 2">
    <name type="scientific">Escherichia coli</name>
    <dbReference type="NCBI Taxonomy" id="562"/>
    <lineage>
        <taxon>Bacteria</taxon>
        <taxon>Pseudomonadati</taxon>
        <taxon>Pseudomonadota</taxon>
        <taxon>Gammaproteobacteria</taxon>
        <taxon>Enterobacterales</taxon>
        <taxon>Enterobacteriaceae</taxon>
        <taxon>Escherichia</taxon>
    </lineage>
</organism>